<dbReference type="PANTHER" id="PTHR30535:SF34">
    <property type="entry name" value="MOLYBDATE-BINDING PROTEIN MOLA"/>
    <property type="match status" value="1"/>
</dbReference>
<evidence type="ECO:0000256" key="1">
    <source>
        <dbReference type="ARBA" id="ARBA00008814"/>
    </source>
</evidence>
<dbReference type="PANTHER" id="PTHR30535">
    <property type="entry name" value="VITAMIN B12-BINDING PROTEIN"/>
    <property type="match status" value="1"/>
</dbReference>
<dbReference type="PROSITE" id="PS50983">
    <property type="entry name" value="FE_B12_PBP"/>
    <property type="match status" value="1"/>
</dbReference>
<organism evidence="4 5">
    <name type="scientific">Nocardiopsis alba</name>
    <dbReference type="NCBI Taxonomy" id="53437"/>
    <lineage>
        <taxon>Bacteria</taxon>
        <taxon>Bacillati</taxon>
        <taxon>Actinomycetota</taxon>
        <taxon>Actinomycetes</taxon>
        <taxon>Streptosporangiales</taxon>
        <taxon>Nocardiopsidaceae</taxon>
        <taxon>Nocardiopsis</taxon>
    </lineage>
</organism>
<accession>A0A7K2IV17</accession>
<dbReference type="InterPro" id="IPR054828">
    <property type="entry name" value="Vit_B12_bind_prot"/>
</dbReference>
<dbReference type="InterPro" id="IPR050902">
    <property type="entry name" value="ABC_Transporter_SBP"/>
</dbReference>
<reference evidence="4 5" key="1">
    <citation type="journal article" date="2019" name="Nat. Commun.">
        <title>The antimicrobial potential of Streptomyces from insect microbiomes.</title>
        <authorList>
            <person name="Chevrette M.G."/>
            <person name="Carlson C.M."/>
            <person name="Ortega H.E."/>
            <person name="Thomas C."/>
            <person name="Ananiev G.E."/>
            <person name="Barns K.J."/>
            <person name="Book A.J."/>
            <person name="Cagnazzo J."/>
            <person name="Carlos C."/>
            <person name="Flanigan W."/>
            <person name="Grubbs K.J."/>
            <person name="Horn H.A."/>
            <person name="Hoffmann F.M."/>
            <person name="Klassen J.L."/>
            <person name="Knack J.J."/>
            <person name="Lewin G.R."/>
            <person name="McDonald B.R."/>
            <person name="Muller L."/>
            <person name="Melo W.G.P."/>
            <person name="Pinto-Tomas A.A."/>
            <person name="Schmitz A."/>
            <person name="Wendt-Pienkowski E."/>
            <person name="Wildman S."/>
            <person name="Zhao M."/>
            <person name="Zhang F."/>
            <person name="Bugni T.S."/>
            <person name="Andes D.R."/>
            <person name="Pupo M.T."/>
            <person name="Currie C.R."/>
        </authorList>
    </citation>
    <scope>NUCLEOTIDE SEQUENCE [LARGE SCALE GENOMIC DNA]</scope>
    <source>
        <strain evidence="4 5">SID5840</strain>
    </source>
</reference>
<dbReference type="CDD" id="cd01143">
    <property type="entry name" value="YvrC"/>
    <property type="match status" value="1"/>
</dbReference>
<dbReference type="GO" id="GO:0071281">
    <property type="term" value="P:cellular response to iron ion"/>
    <property type="evidence" value="ECO:0007669"/>
    <property type="project" value="TreeGrafter"/>
</dbReference>
<name>A0A7K2IV17_9ACTN</name>
<evidence type="ECO:0000313" key="4">
    <source>
        <dbReference type="EMBL" id="MYR33819.1"/>
    </source>
</evidence>
<dbReference type="EMBL" id="WWHY01000001">
    <property type="protein sequence ID" value="MYR33819.1"/>
    <property type="molecule type" value="Genomic_DNA"/>
</dbReference>
<dbReference type="InterPro" id="IPR002491">
    <property type="entry name" value="ABC_transptr_periplasmic_BD"/>
</dbReference>
<evidence type="ECO:0000259" key="3">
    <source>
        <dbReference type="PROSITE" id="PS50983"/>
    </source>
</evidence>
<dbReference type="Pfam" id="PF01497">
    <property type="entry name" value="Peripla_BP_2"/>
    <property type="match status" value="1"/>
</dbReference>
<dbReference type="AlphaFoldDB" id="A0A7K2IV17"/>
<proteinExistence type="inferred from homology"/>
<evidence type="ECO:0000256" key="2">
    <source>
        <dbReference type="ARBA" id="ARBA00022729"/>
    </source>
</evidence>
<dbReference type="NCBIfam" id="NF038402">
    <property type="entry name" value="TroA_like"/>
    <property type="match status" value="1"/>
</dbReference>
<dbReference type="SUPFAM" id="SSF53807">
    <property type="entry name" value="Helical backbone' metal receptor"/>
    <property type="match status" value="1"/>
</dbReference>
<comment type="similarity">
    <text evidence="1">Belongs to the bacterial solute-binding protein 8 family.</text>
</comment>
<keyword evidence="2" id="KW-0732">Signal</keyword>
<comment type="caution">
    <text evidence="4">The sequence shown here is derived from an EMBL/GenBank/DDBJ whole genome shotgun (WGS) entry which is preliminary data.</text>
</comment>
<evidence type="ECO:0000313" key="5">
    <source>
        <dbReference type="Proteomes" id="UP000467124"/>
    </source>
</evidence>
<gene>
    <name evidence="4" type="ORF">GTW20_16540</name>
</gene>
<sequence>MRISRPSHPALAAVWGDRDHRPRHRHASRLALPAAFLGVTLALTACGTGDSEPEGAEETTTDTASAECGVPEASADRAPIGDGTFPVTVTDAVGEVTLEEAPERIVSLSPSNTETLFAIGAGDLVEAADEYSDFPPEAPTTELSGFTPSVEAISEYDPDLVVLADSAVDSVDQLDAVGIPSLVLGGATDMEDVYAQIRVLGEVTGNTEEADAEADRVESEFNGIVESVCAELGDTELTFYQELDDTLFSATSATFVGQVYSAFGLVNIADRAADEESGDYPQLSAEFVVEENPDLIFLSYGDEAAVEAVADRPAFDTVAAVENDAVHLLDPDTSSRWGPRVVDFADEVGEAVKESAGR</sequence>
<dbReference type="Gene3D" id="3.40.50.1980">
    <property type="entry name" value="Nitrogenase molybdenum iron protein domain"/>
    <property type="match status" value="2"/>
</dbReference>
<feature type="domain" description="Fe/B12 periplasmic-binding" evidence="3">
    <location>
        <begin position="104"/>
        <end position="356"/>
    </location>
</feature>
<dbReference type="Proteomes" id="UP000467124">
    <property type="component" value="Unassembled WGS sequence"/>
</dbReference>
<protein>
    <submittedName>
        <fullName evidence="4">ABC transporter substrate-binding protein</fullName>
    </submittedName>
</protein>